<keyword evidence="3" id="KW-1185">Reference proteome</keyword>
<reference evidence="2 3" key="1">
    <citation type="submission" date="2024-03" db="EMBL/GenBank/DDBJ databases">
        <title>Aureococcus anophagefferens CCMP1851 and Kratosvirus quantuckense: Draft genome of a second virus-susceptible host strain in the model system.</title>
        <authorList>
            <person name="Chase E."/>
            <person name="Truchon A.R."/>
            <person name="Schepens W."/>
            <person name="Wilhelm S.W."/>
        </authorList>
    </citation>
    <scope>NUCLEOTIDE SEQUENCE [LARGE SCALE GENOMIC DNA]</scope>
    <source>
        <strain evidence="2 3">CCMP1851</strain>
    </source>
</reference>
<dbReference type="PANTHER" id="PTHR35498">
    <property type="entry name" value="PROTEIN LOW PSII ACCUMULATION 1, CHLOROPLASTIC"/>
    <property type="match status" value="1"/>
</dbReference>
<dbReference type="InterPro" id="IPR021883">
    <property type="entry name" value="LPA1-like"/>
</dbReference>
<gene>
    <name evidence="2" type="ORF">SO694_00023312</name>
</gene>
<evidence type="ECO:0000313" key="2">
    <source>
        <dbReference type="EMBL" id="KAK7238388.1"/>
    </source>
</evidence>
<comment type="caution">
    <text evidence="2">The sequence shown here is derived from an EMBL/GenBank/DDBJ whole genome shotgun (WGS) entry which is preliminary data.</text>
</comment>
<dbReference type="PANTHER" id="PTHR35498:SF1">
    <property type="entry name" value="LOW PSII ACCUMULATION-LIKE PROTEIN"/>
    <property type="match status" value="1"/>
</dbReference>
<keyword evidence="1" id="KW-0732">Signal</keyword>
<evidence type="ECO:0000313" key="3">
    <source>
        <dbReference type="Proteomes" id="UP001363151"/>
    </source>
</evidence>
<dbReference type="EMBL" id="JBBJCI010000230">
    <property type="protein sequence ID" value="KAK7238388.1"/>
    <property type="molecule type" value="Genomic_DNA"/>
</dbReference>
<evidence type="ECO:0000256" key="1">
    <source>
        <dbReference type="SAM" id="SignalP"/>
    </source>
</evidence>
<dbReference type="Pfam" id="PF11998">
    <property type="entry name" value="DUF3493"/>
    <property type="match status" value="1"/>
</dbReference>
<name>A0ABR1FTQ0_AURAN</name>
<feature type="chain" id="PRO_5046733699" evidence="1">
    <location>
        <begin position="16"/>
        <end position="340"/>
    </location>
</feature>
<protein>
    <submittedName>
        <fullName evidence="2">Uncharacterized protein</fullName>
    </submittedName>
</protein>
<feature type="signal peptide" evidence="1">
    <location>
        <begin position="1"/>
        <end position="15"/>
    </location>
</feature>
<organism evidence="2 3">
    <name type="scientific">Aureococcus anophagefferens</name>
    <name type="common">Harmful bloom alga</name>
    <dbReference type="NCBI Taxonomy" id="44056"/>
    <lineage>
        <taxon>Eukaryota</taxon>
        <taxon>Sar</taxon>
        <taxon>Stramenopiles</taxon>
        <taxon>Ochrophyta</taxon>
        <taxon>Pelagophyceae</taxon>
        <taxon>Pelagomonadales</taxon>
        <taxon>Pelagomonadaceae</taxon>
        <taxon>Aureococcus</taxon>
    </lineage>
</organism>
<proteinExistence type="predicted"/>
<accession>A0ABR1FTQ0</accession>
<sequence>MRSTTLLLLATLSHALVAPRTRAVASAARRSPAPLSEAPRSETRLAALPDEDELFGGYTAKQRLREEIDSPFRKVRLLFFGASTGSAGLAFYFSLLNAFKANAGFRDAPPLSDALQSCGINLVAIVACAAVTYNDWRAGQANLERIAQGGRLAKLVVSPAAAPEKRAPLADYRRTSRVVIACGGRAYVETLARRLSADQRSDANTLPEAIESVDMVVVPVLLEAGGLRVGDAAAAWRSTEAGENDRNFDVARSAGVVAFPRGPDAWADYLASEIETASSQGFDPVAKGLTIIIKKNGRVLRRVSGLPPFDGLIGTMEVADGSKFGMPGDDQRASSATPRS</sequence>
<dbReference type="Proteomes" id="UP001363151">
    <property type="component" value="Unassembled WGS sequence"/>
</dbReference>